<evidence type="ECO:0000259" key="2">
    <source>
        <dbReference type="Pfam" id="PF02470"/>
    </source>
</evidence>
<proteinExistence type="predicted"/>
<protein>
    <recommendedName>
        <fullName evidence="2">Mce/MlaD domain-containing protein</fullName>
    </recommendedName>
</protein>
<dbReference type="AlphaFoldDB" id="A0A2U1V714"/>
<accession>A0A2U1V714</accession>
<evidence type="ECO:0000256" key="1">
    <source>
        <dbReference type="SAM" id="Phobius"/>
    </source>
</evidence>
<gene>
    <name evidence="3" type="ORF">CR165_07040</name>
</gene>
<dbReference type="RefSeq" id="WP_109516254.1">
    <property type="nucleotide sequence ID" value="NZ_JBHSCH010000055.1"/>
</dbReference>
<dbReference type="PANTHER" id="PTHR36698">
    <property type="entry name" value="BLL5892 PROTEIN"/>
    <property type="match status" value="1"/>
</dbReference>
<keyword evidence="4" id="KW-1185">Reference proteome</keyword>
<feature type="transmembrane region" description="Helical" evidence="1">
    <location>
        <begin position="7"/>
        <end position="29"/>
    </location>
</feature>
<keyword evidence="1" id="KW-0812">Transmembrane</keyword>
<dbReference type="EMBL" id="PDOA01000003">
    <property type="protein sequence ID" value="PWC29681.1"/>
    <property type="molecule type" value="Genomic_DNA"/>
</dbReference>
<keyword evidence="1" id="KW-0472">Membrane</keyword>
<keyword evidence="1" id="KW-1133">Transmembrane helix</keyword>
<organism evidence="3 4">
    <name type="scientific">Teichococcus aestuarii</name>
    <dbReference type="NCBI Taxonomy" id="568898"/>
    <lineage>
        <taxon>Bacteria</taxon>
        <taxon>Pseudomonadati</taxon>
        <taxon>Pseudomonadota</taxon>
        <taxon>Alphaproteobacteria</taxon>
        <taxon>Acetobacterales</taxon>
        <taxon>Roseomonadaceae</taxon>
        <taxon>Roseomonas</taxon>
    </lineage>
</organism>
<feature type="domain" description="Mce/MlaD" evidence="2">
    <location>
        <begin position="47"/>
        <end position="139"/>
    </location>
</feature>
<dbReference type="InterPro" id="IPR003399">
    <property type="entry name" value="Mce/MlaD"/>
</dbReference>
<dbReference type="Pfam" id="PF02470">
    <property type="entry name" value="MlaD"/>
    <property type="match status" value="1"/>
</dbReference>
<dbReference type="OrthoDB" id="9808689at2"/>
<dbReference type="PANTHER" id="PTHR36698:SF3">
    <property type="entry name" value="ABC-TYPE TRANSPORT AUXILIARY LIPOPROTEIN COMPONENT DOMAIN-CONTAINING PROTEIN"/>
    <property type="match status" value="1"/>
</dbReference>
<comment type="caution">
    <text evidence="3">The sequence shown here is derived from an EMBL/GenBank/DDBJ whole genome shotgun (WGS) entry which is preliminary data.</text>
</comment>
<dbReference type="Proteomes" id="UP000245048">
    <property type="component" value="Unassembled WGS sequence"/>
</dbReference>
<reference evidence="4" key="1">
    <citation type="submission" date="2017-10" db="EMBL/GenBank/DDBJ databases">
        <authorList>
            <person name="Toshchakov S.V."/>
            <person name="Goeva M.A."/>
        </authorList>
    </citation>
    <scope>NUCLEOTIDE SEQUENCE [LARGE SCALE GENOMIC DNA]</scope>
    <source>
        <strain evidence="4">JR1/69-1-13</strain>
    </source>
</reference>
<evidence type="ECO:0000313" key="3">
    <source>
        <dbReference type="EMBL" id="PWC29681.1"/>
    </source>
</evidence>
<name>A0A2U1V714_9PROT</name>
<sequence length="340" mass="36384">MASSSSLYVRVGALILVGLALGLGFLLFLTGGGFGRQSIVFETYLQESVTGLEVGAPVRYRGVQIGQVSQVGLVNAAYPPGSRDAALEAFQLVLVRLSLDPAKATVRTEDQAMRAVERGLRARLSSQGITGVAYIELDFVSPERFPPREVPWEPDYPVVPSMPSTVAQVQNAAEAILSRIQQAPLEQLLDDVSGIVRTLRTQVDEGDFAHLLAEAAQTMALLRQVVQSSDVPAMVAELRGVAADLRTTFAGPEIREALANTGAATEEMRRALTRLPAVIGALEQTARAARNTTQDTNADLAPILRDLRAVVSNLRDTTETLRRAPGQAIFGAPPPPPANR</sequence>
<evidence type="ECO:0000313" key="4">
    <source>
        <dbReference type="Proteomes" id="UP000245048"/>
    </source>
</evidence>